<dbReference type="KEGG" id="asd:AS9A_2855"/>
<feature type="domain" description="HTH luxR-type" evidence="2">
    <location>
        <begin position="152"/>
        <end position="179"/>
    </location>
</feature>
<dbReference type="GO" id="GO:0006355">
    <property type="term" value="P:regulation of DNA-templated transcription"/>
    <property type="evidence" value="ECO:0007669"/>
    <property type="project" value="InterPro"/>
</dbReference>
<evidence type="ECO:0000256" key="1">
    <source>
        <dbReference type="ARBA" id="ARBA00023125"/>
    </source>
</evidence>
<evidence type="ECO:0000259" key="2">
    <source>
        <dbReference type="PROSITE" id="PS00622"/>
    </source>
</evidence>
<dbReference type="SMART" id="SM00421">
    <property type="entry name" value="HTH_LUXR"/>
    <property type="match status" value="1"/>
</dbReference>
<dbReference type="AlphaFoldDB" id="F6EJ70"/>
<keyword evidence="1" id="KW-0238">DNA-binding</keyword>
<dbReference type="Pfam" id="PF00196">
    <property type="entry name" value="GerE"/>
    <property type="match status" value="1"/>
</dbReference>
<dbReference type="Proteomes" id="UP000009235">
    <property type="component" value="Chromosome"/>
</dbReference>
<dbReference type="STRING" id="443218.AS9A_2855"/>
<name>F6EJ70_HOYSD</name>
<dbReference type="PRINTS" id="PR00038">
    <property type="entry name" value="HTHLUXR"/>
</dbReference>
<dbReference type="InterPro" id="IPR016032">
    <property type="entry name" value="Sig_transdc_resp-reg_C-effctor"/>
</dbReference>
<dbReference type="PANTHER" id="PTHR43214">
    <property type="entry name" value="TWO-COMPONENT RESPONSE REGULATOR"/>
    <property type="match status" value="1"/>
</dbReference>
<dbReference type="GO" id="GO:0003677">
    <property type="term" value="F:DNA binding"/>
    <property type="evidence" value="ECO:0007669"/>
    <property type="project" value="UniProtKB-KW"/>
</dbReference>
<reference evidence="3 4" key="1">
    <citation type="journal article" date="2011" name="J. Bacteriol.">
        <title>Complete genome sequence of Amycolicicoccus subflavus DQS3-9A1T, an actinomycete isolated from crude oil-polluted soil.</title>
        <authorList>
            <person name="Cai M."/>
            <person name="Chen W.M."/>
            <person name="Nie Y."/>
            <person name="Chi C.Q."/>
            <person name="Wang Y.N."/>
            <person name="Tang Y.Q."/>
            <person name="Li G.Y."/>
            <person name="Wu X.L."/>
        </authorList>
    </citation>
    <scope>NUCLEOTIDE SEQUENCE [LARGE SCALE GENOMIC DNA]</scope>
    <source>
        <strain evidence="4">DSM 45089 / DQS3-9A1</strain>
    </source>
</reference>
<dbReference type="RefSeq" id="WP_013807651.1">
    <property type="nucleotide sequence ID" value="NC_015564.1"/>
</dbReference>
<dbReference type="EMBL" id="CP002786">
    <property type="protein sequence ID" value="AEF41302.1"/>
    <property type="molecule type" value="Genomic_DNA"/>
</dbReference>
<protein>
    <submittedName>
        <fullName evidence="3">Putative two-component system response regulator</fullName>
    </submittedName>
</protein>
<dbReference type="eggNOG" id="COG2197">
    <property type="taxonomic scope" value="Bacteria"/>
</dbReference>
<proteinExistence type="predicted"/>
<organism evidence="3 4">
    <name type="scientific">Hoyosella subflava (strain DSM 45089 / JCM 17490 / NBRC 109087 / DQS3-9A1)</name>
    <name type="common">Amycolicicoccus subflavus</name>
    <dbReference type="NCBI Taxonomy" id="443218"/>
    <lineage>
        <taxon>Bacteria</taxon>
        <taxon>Bacillati</taxon>
        <taxon>Actinomycetota</taxon>
        <taxon>Actinomycetes</taxon>
        <taxon>Mycobacteriales</taxon>
        <taxon>Hoyosellaceae</taxon>
        <taxon>Hoyosella</taxon>
    </lineage>
</organism>
<dbReference type="InterPro" id="IPR039420">
    <property type="entry name" value="WalR-like"/>
</dbReference>
<dbReference type="HOGENOM" id="CLU_1270106_0_0_11"/>
<dbReference type="PROSITE" id="PS00622">
    <property type="entry name" value="HTH_LUXR_1"/>
    <property type="match status" value="1"/>
</dbReference>
<evidence type="ECO:0000313" key="3">
    <source>
        <dbReference type="EMBL" id="AEF41302.1"/>
    </source>
</evidence>
<evidence type="ECO:0000313" key="4">
    <source>
        <dbReference type="Proteomes" id="UP000009235"/>
    </source>
</evidence>
<accession>F6EJ70</accession>
<dbReference type="SUPFAM" id="SSF46894">
    <property type="entry name" value="C-terminal effector domain of the bipartite response regulators"/>
    <property type="match status" value="1"/>
</dbReference>
<dbReference type="InterPro" id="IPR000792">
    <property type="entry name" value="Tscrpt_reg_LuxR_C"/>
</dbReference>
<sequence>MKTSSNKKPAGSNAIREVHPKSIHVCREPDIALNLRFLRDCHTGGAVAVTQVGQTQGSRANVVTLHEHGLNVLVLTSGDDRYLIRSAAKGGVLGVVLKSEPPAVALDAIREAAAGRPVVTIDWAAAIDSDPELHDVQLTDRQREVLALYASGEKAASVARRTNLSVETVNDYLGRIRRKYAEVGRPAPTKMDLYKRALEDGWLPLPRKRRTRSHDGG</sequence>
<dbReference type="Gene3D" id="3.40.50.2300">
    <property type="match status" value="1"/>
</dbReference>
<gene>
    <name evidence="3" type="ordered locus">AS9A_2855</name>
</gene>
<dbReference type="OrthoDB" id="3171335at2"/>
<keyword evidence="4" id="KW-1185">Reference proteome</keyword>